<sequence>MGPPTDPGPSGSAQVSKWPLYTTNHPRKVGMMVERPYWTLIGTDTTLDLSQK</sequence>
<evidence type="ECO:0000313" key="2">
    <source>
        <dbReference type="Proteomes" id="UP001162483"/>
    </source>
</evidence>
<protein>
    <submittedName>
        <fullName evidence="1">Uncharacterized protein</fullName>
    </submittedName>
</protein>
<comment type="caution">
    <text evidence="1">The sequence shown here is derived from an EMBL/GenBank/DDBJ whole genome shotgun (WGS) entry which is preliminary data.</text>
</comment>
<reference evidence="1" key="1">
    <citation type="submission" date="2023-05" db="EMBL/GenBank/DDBJ databases">
        <authorList>
            <person name="Stuckert A."/>
        </authorList>
    </citation>
    <scope>NUCLEOTIDE SEQUENCE</scope>
</reference>
<dbReference type="EMBL" id="CATNWA010000838">
    <property type="protein sequence ID" value="CAI9538280.1"/>
    <property type="molecule type" value="Genomic_DNA"/>
</dbReference>
<name>A0ABN9ATX2_9NEOB</name>
<accession>A0ABN9ATX2</accession>
<feature type="non-terminal residue" evidence="1">
    <location>
        <position position="52"/>
    </location>
</feature>
<proteinExistence type="predicted"/>
<gene>
    <name evidence="1" type="ORF">SPARVUS_LOCUS1400508</name>
</gene>
<evidence type="ECO:0000313" key="1">
    <source>
        <dbReference type="EMBL" id="CAI9538280.1"/>
    </source>
</evidence>
<organism evidence="1 2">
    <name type="scientific">Staurois parvus</name>
    <dbReference type="NCBI Taxonomy" id="386267"/>
    <lineage>
        <taxon>Eukaryota</taxon>
        <taxon>Metazoa</taxon>
        <taxon>Chordata</taxon>
        <taxon>Craniata</taxon>
        <taxon>Vertebrata</taxon>
        <taxon>Euteleostomi</taxon>
        <taxon>Amphibia</taxon>
        <taxon>Batrachia</taxon>
        <taxon>Anura</taxon>
        <taxon>Neobatrachia</taxon>
        <taxon>Ranoidea</taxon>
        <taxon>Ranidae</taxon>
        <taxon>Staurois</taxon>
    </lineage>
</organism>
<dbReference type="Proteomes" id="UP001162483">
    <property type="component" value="Unassembled WGS sequence"/>
</dbReference>
<keyword evidence="2" id="KW-1185">Reference proteome</keyword>